<gene>
    <name evidence="6" type="ORF">B0T10DRAFT_437012</name>
</gene>
<dbReference type="GO" id="GO:0000077">
    <property type="term" value="P:DNA damage checkpoint signaling"/>
    <property type="evidence" value="ECO:0007669"/>
    <property type="project" value="TreeGrafter"/>
</dbReference>
<proteinExistence type="predicted"/>
<accession>A0A9P8W7N8</accession>
<evidence type="ECO:0000256" key="2">
    <source>
        <dbReference type="ARBA" id="ARBA00022763"/>
    </source>
</evidence>
<dbReference type="InterPro" id="IPR001357">
    <property type="entry name" value="BRCT_dom"/>
</dbReference>
<evidence type="ECO:0000313" key="6">
    <source>
        <dbReference type="EMBL" id="KAH6893179.1"/>
    </source>
</evidence>
<evidence type="ECO:0000256" key="1">
    <source>
        <dbReference type="ARBA" id="ARBA00004123"/>
    </source>
</evidence>
<feature type="domain" description="BRCT" evidence="5">
    <location>
        <begin position="839"/>
        <end position="962"/>
    </location>
</feature>
<feature type="compositionally biased region" description="Basic and acidic residues" evidence="4">
    <location>
        <begin position="549"/>
        <end position="560"/>
    </location>
</feature>
<dbReference type="GO" id="GO:0045944">
    <property type="term" value="P:positive regulation of transcription by RNA polymerase II"/>
    <property type="evidence" value="ECO:0007669"/>
    <property type="project" value="TreeGrafter"/>
</dbReference>
<feature type="compositionally biased region" description="Polar residues" evidence="4">
    <location>
        <begin position="182"/>
        <end position="197"/>
    </location>
</feature>
<dbReference type="CDD" id="cd17745">
    <property type="entry name" value="BRCT_p53bp1_rpt1"/>
    <property type="match status" value="1"/>
</dbReference>
<feature type="compositionally biased region" description="Basic and acidic residues" evidence="4">
    <location>
        <begin position="448"/>
        <end position="470"/>
    </location>
</feature>
<dbReference type="Proteomes" id="UP000777438">
    <property type="component" value="Unassembled WGS sequence"/>
</dbReference>
<name>A0A9P8W7N8_9HYPO</name>
<dbReference type="GO" id="GO:0042393">
    <property type="term" value="F:histone binding"/>
    <property type="evidence" value="ECO:0007669"/>
    <property type="project" value="TreeGrafter"/>
</dbReference>
<feature type="compositionally biased region" description="Basic and acidic residues" evidence="4">
    <location>
        <begin position="338"/>
        <end position="351"/>
    </location>
</feature>
<dbReference type="SMART" id="SM00292">
    <property type="entry name" value="BRCT"/>
    <property type="match status" value="1"/>
</dbReference>
<dbReference type="OrthoDB" id="129353at2759"/>
<keyword evidence="7" id="KW-1185">Reference proteome</keyword>
<keyword evidence="2" id="KW-0227">DNA damage</keyword>
<keyword evidence="3" id="KW-0539">Nucleus</keyword>
<dbReference type="PROSITE" id="PS50172">
    <property type="entry name" value="BRCT"/>
    <property type="match status" value="1"/>
</dbReference>
<organism evidence="6 7">
    <name type="scientific">Thelonectria olida</name>
    <dbReference type="NCBI Taxonomy" id="1576542"/>
    <lineage>
        <taxon>Eukaryota</taxon>
        <taxon>Fungi</taxon>
        <taxon>Dikarya</taxon>
        <taxon>Ascomycota</taxon>
        <taxon>Pezizomycotina</taxon>
        <taxon>Sordariomycetes</taxon>
        <taxon>Hypocreomycetidae</taxon>
        <taxon>Hypocreales</taxon>
        <taxon>Nectriaceae</taxon>
        <taxon>Thelonectria</taxon>
    </lineage>
</organism>
<evidence type="ECO:0000259" key="5">
    <source>
        <dbReference type="PROSITE" id="PS50172"/>
    </source>
</evidence>
<feature type="compositionally biased region" description="Acidic residues" evidence="4">
    <location>
        <begin position="533"/>
        <end position="548"/>
    </location>
</feature>
<sequence length="1121" mass="122103">MTDSQSPTNAGSNEAALDSQAVLEAYTAEFGVATLKSTRSFKDNPQQQHIPLSGSWPNPGARDAPLDAARLVQQGPAEQHAPPDPDAATAVKDGTGARARCSTNLSAENDDVNIVQQSYPRDEEIPDSNSARDGALNNSNQSIKLPNPTLAPPRKMDFSQQTPTQVNDDRDYSEYYDVVPSSPVTQQASNEPQSLQPDDTGVVNFGLSEPVRPSSQVSEDAGFENTRGDWRRPEETPQLNSSTAFTPFKRPHGQAFETPALPKNPFAAKGTVAPPLAGSQLFGQSQFSSAVKKISPTSSRPSPNLFNSFSPQIVETSPLKNRANVSSPTDIRTSSPQRLHEIPHTSLRDKDGELDEAGTPLNSRSTGGEMIPESPPSSDRTPIAQRPQSPPMSSETKEPMAHYVPMKKSQERKSSGEPLVSPLDSDSDSDDAVRRMERRKKVERKRARAAEEMGRASFIQRDRSYSGEKPTRKRRRVMSTGSTIRMEISDVKPDQLKGEELPPLVGDSQNAVVTSNETLPFASTKATPGENTPDVEEVDEDGDTAMEQDAEKATVEEERIPATSPVSSLPPTAPQDVPQPPASEPDLPILRADGTPSGAEGNDGEPSSLPPQRRTTRTYGRATRQRRRNPFISSSYSDGITTAPEPKPQLTLPTLEDTSSSPKDEEPTAEPHKAKKETAARADEVVKLRSSKRAPSKTHLELPPPMTTRSRRSDTSPVTPLASRPQEDALATSSSLSELSSTPRPSAKTTPGTQESPSFKRTESVSLASPAKGRSLRKKDSASPQPSTRQTRMSKRSLRLDSDSTDELHHSPTGSALEKSIVYAKSNRSFRQSIAPVHRIGKLFEGMIFAISFSSQVKPQERTKFETKITQAGGTVLPEGFQDLFEQSSIMNTTSPVIDEEDALQLTETNLQSGFTALIADGHSRKAKYMQALALGLPCLAQKWITTCLNKGTIVDWEPYVLCAGVSTVLGNAIRSRMLVPYSAVDARLAEVVDQRPRLLDGQRILVVVDSRKARSEAKEPYVFLARVLGPSISRVFNVQQAREALQEHQKAGNPFDWLYIDKGTGTVEAVLAPPDAPTGKKRRRSAPATQSFTGNIRVLDDELVIQSLILGRMVEEDDLH</sequence>
<dbReference type="PANTHER" id="PTHR15321:SF3">
    <property type="entry name" value="TP53-BINDING PROTEIN 1"/>
    <property type="match status" value="1"/>
</dbReference>
<dbReference type="GO" id="GO:0005634">
    <property type="term" value="C:nucleus"/>
    <property type="evidence" value="ECO:0007669"/>
    <property type="project" value="UniProtKB-SubCell"/>
</dbReference>
<feature type="compositionally biased region" description="Polar residues" evidence="4">
    <location>
        <begin position="507"/>
        <end position="518"/>
    </location>
</feature>
<evidence type="ECO:0000313" key="7">
    <source>
        <dbReference type="Proteomes" id="UP000777438"/>
    </source>
</evidence>
<protein>
    <recommendedName>
        <fullName evidence="5">BRCT domain-containing protein</fullName>
    </recommendedName>
</protein>
<comment type="caution">
    <text evidence="6">The sequence shown here is derived from an EMBL/GenBank/DDBJ whole genome shotgun (WGS) entry which is preliminary data.</text>
</comment>
<reference evidence="6 7" key="1">
    <citation type="journal article" date="2021" name="Nat. Commun.">
        <title>Genetic determinants of endophytism in the Arabidopsis root mycobiome.</title>
        <authorList>
            <person name="Mesny F."/>
            <person name="Miyauchi S."/>
            <person name="Thiergart T."/>
            <person name="Pickel B."/>
            <person name="Atanasova L."/>
            <person name="Karlsson M."/>
            <person name="Huettel B."/>
            <person name="Barry K.W."/>
            <person name="Haridas S."/>
            <person name="Chen C."/>
            <person name="Bauer D."/>
            <person name="Andreopoulos W."/>
            <person name="Pangilinan J."/>
            <person name="LaButti K."/>
            <person name="Riley R."/>
            <person name="Lipzen A."/>
            <person name="Clum A."/>
            <person name="Drula E."/>
            <person name="Henrissat B."/>
            <person name="Kohler A."/>
            <person name="Grigoriev I.V."/>
            <person name="Martin F.M."/>
            <person name="Hacquard S."/>
        </authorList>
    </citation>
    <scope>NUCLEOTIDE SEQUENCE [LARGE SCALE GENOMIC DNA]</scope>
    <source>
        <strain evidence="6 7">MPI-CAGE-CH-0241</strain>
    </source>
</reference>
<feature type="region of interest" description="Disordered" evidence="4">
    <location>
        <begin position="38"/>
        <end position="813"/>
    </location>
</feature>
<dbReference type="Pfam" id="PF00533">
    <property type="entry name" value="BRCT"/>
    <property type="match status" value="1"/>
</dbReference>
<feature type="compositionally biased region" description="Polar residues" evidence="4">
    <location>
        <begin position="747"/>
        <end position="757"/>
    </location>
</feature>
<comment type="subcellular location">
    <subcellularLocation>
        <location evidence="1">Nucleus</location>
    </subcellularLocation>
</comment>
<feature type="compositionally biased region" description="Basic and acidic residues" evidence="4">
    <location>
        <begin position="798"/>
        <end position="810"/>
    </location>
</feature>
<feature type="compositionally biased region" description="Polar residues" evidence="4">
    <location>
        <begin position="631"/>
        <end position="640"/>
    </location>
</feature>
<dbReference type="SUPFAM" id="SSF52113">
    <property type="entry name" value="BRCT domain"/>
    <property type="match status" value="1"/>
</dbReference>
<dbReference type="InterPro" id="IPR047252">
    <property type="entry name" value="TP53BP1-like"/>
</dbReference>
<feature type="compositionally biased region" description="Low complexity" evidence="4">
    <location>
        <begin position="732"/>
        <end position="746"/>
    </location>
</feature>
<feature type="compositionally biased region" description="Polar residues" evidence="4">
    <location>
        <begin position="295"/>
        <end position="337"/>
    </location>
</feature>
<dbReference type="InterPro" id="IPR036420">
    <property type="entry name" value="BRCT_dom_sf"/>
</dbReference>
<dbReference type="AlphaFoldDB" id="A0A9P8W7N8"/>
<feature type="compositionally biased region" description="Basic and acidic residues" evidence="4">
    <location>
        <begin position="487"/>
        <end position="500"/>
    </location>
</feature>
<evidence type="ECO:0000256" key="4">
    <source>
        <dbReference type="SAM" id="MobiDB-lite"/>
    </source>
</evidence>
<feature type="compositionally biased region" description="Polar residues" evidence="4">
    <location>
        <begin position="782"/>
        <end position="791"/>
    </location>
</feature>
<dbReference type="InterPro" id="IPR047249">
    <property type="entry name" value="BRCT_p53bp1-like_rpt1"/>
</dbReference>
<dbReference type="EMBL" id="JAGPYM010000006">
    <property type="protein sequence ID" value="KAH6893179.1"/>
    <property type="molecule type" value="Genomic_DNA"/>
</dbReference>
<dbReference type="PANTHER" id="PTHR15321">
    <property type="entry name" value="TUMOR SUPPRESSOR P53-BINDING PROTEIN 1"/>
    <property type="match status" value="1"/>
</dbReference>
<feature type="compositionally biased region" description="Polar residues" evidence="4">
    <location>
        <begin position="38"/>
        <end position="50"/>
    </location>
</feature>
<feature type="compositionally biased region" description="Basic and acidic residues" evidence="4">
    <location>
        <begin position="226"/>
        <end position="235"/>
    </location>
</feature>
<feature type="compositionally biased region" description="Low complexity" evidence="4">
    <location>
        <begin position="278"/>
        <end position="289"/>
    </location>
</feature>
<feature type="compositionally biased region" description="Polar residues" evidence="4">
    <location>
        <begin position="127"/>
        <end position="144"/>
    </location>
</feature>
<dbReference type="Gene3D" id="3.40.50.10190">
    <property type="entry name" value="BRCT domain"/>
    <property type="match status" value="1"/>
</dbReference>
<feature type="compositionally biased region" description="Basic and acidic residues" evidence="4">
    <location>
        <begin position="662"/>
        <end position="687"/>
    </location>
</feature>
<feature type="compositionally biased region" description="Basic residues" evidence="4">
    <location>
        <begin position="436"/>
        <end position="447"/>
    </location>
</feature>
<evidence type="ECO:0000256" key="3">
    <source>
        <dbReference type="ARBA" id="ARBA00023242"/>
    </source>
</evidence>
<feature type="compositionally biased region" description="Pro residues" evidence="4">
    <location>
        <begin position="571"/>
        <end position="583"/>
    </location>
</feature>